<gene>
    <name evidence="2" type="ORF">HCBG_05772</name>
</gene>
<reference evidence="2" key="1">
    <citation type="submission" date="2009-02" db="EMBL/GenBank/DDBJ databases">
        <title>The Genome Sequence of Ajellomyces capsulatus strain G186AR.</title>
        <authorList>
            <consortium name="The Broad Institute Genome Sequencing Platform"/>
            <person name="Champion M."/>
            <person name="Cuomo C."/>
            <person name="Ma L.-J."/>
            <person name="Henn M.R."/>
            <person name="Sil A."/>
            <person name="Goldman B."/>
            <person name="Young S.K."/>
            <person name="Kodira C.D."/>
            <person name="Zeng Q."/>
            <person name="Koehrsen M."/>
            <person name="Alvarado L."/>
            <person name="Berlin A."/>
            <person name="Borenstein D."/>
            <person name="Chen Z."/>
            <person name="Engels R."/>
            <person name="Freedman E."/>
            <person name="Gellesch M."/>
            <person name="Goldberg J."/>
            <person name="Griggs A."/>
            <person name="Gujja S."/>
            <person name="Heiman D."/>
            <person name="Hepburn T."/>
            <person name="Howarth C."/>
            <person name="Jen D."/>
            <person name="Larson L."/>
            <person name="Lewis B."/>
            <person name="Mehta T."/>
            <person name="Park D."/>
            <person name="Pearson M."/>
            <person name="Roberts A."/>
            <person name="Saif S."/>
            <person name="Shea T."/>
            <person name="Shenoy N."/>
            <person name="Sisk P."/>
            <person name="Stolte C."/>
            <person name="Sykes S."/>
            <person name="Walk T."/>
            <person name="White J."/>
            <person name="Yandava C."/>
            <person name="Klein B."/>
            <person name="McEwen J.G."/>
            <person name="Puccia R."/>
            <person name="Goldman G.H."/>
            <person name="Felipe M.S."/>
            <person name="Nino-Vega G."/>
            <person name="San-Blas G."/>
            <person name="Taylor J."/>
            <person name="Mendoza L."/>
            <person name="Galagan J."/>
            <person name="Nusbaum C."/>
            <person name="Birren B."/>
        </authorList>
    </citation>
    <scope>NUCLEOTIDE SEQUENCE</scope>
    <source>
        <strain evidence="2">G186AR</strain>
    </source>
</reference>
<dbReference type="RefSeq" id="XP_045286937.1">
    <property type="nucleotide sequence ID" value="XM_045432821.1"/>
</dbReference>
<feature type="region of interest" description="Disordered" evidence="1">
    <location>
        <begin position="1"/>
        <end position="21"/>
    </location>
</feature>
<sequence>MIRSYNNAQKPHGMTSLRNSVDNLQNDSSLEDGLTTIFKEIPEHHFLQDLLNISMTLSDGIFIPETFGLPSLNISSSKVQECEEYGFQKLENCYTLNLTSETVPQQAHRLVKSWWLIDDAKIGFPLEAQTPGRHDAVSIRWWTSPKLRCSS</sequence>
<evidence type="ECO:0000313" key="3">
    <source>
        <dbReference type="Proteomes" id="UP000001631"/>
    </source>
</evidence>
<proteinExistence type="predicted"/>
<dbReference type="EMBL" id="GG663369">
    <property type="protein sequence ID" value="EEH06456.1"/>
    <property type="molecule type" value="Genomic_DNA"/>
</dbReference>
<dbReference type="GeneID" id="69038788"/>
<organism evidence="2 3">
    <name type="scientific">Ajellomyces capsulatus (strain G186AR / H82 / ATCC MYA-2454 / RMSCC 2432)</name>
    <name type="common">Darling's disease fungus</name>
    <name type="synonym">Histoplasma capsulatum</name>
    <dbReference type="NCBI Taxonomy" id="447093"/>
    <lineage>
        <taxon>Eukaryota</taxon>
        <taxon>Fungi</taxon>
        <taxon>Dikarya</taxon>
        <taxon>Ascomycota</taxon>
        <taxon>Pezizomycotina</taxon>
        <taxon>Eurotiomycetes</taxon>
        <taxon>Eurotiomycetidae</taxon>
        <taxon>Onygenales</taxon>
        <taxon>Ajellomycetaceae</taxon>
        <taxon>Histoplasma</taxon>
    </lineage>
</organism>
<dbReference type="AlphaFoldDB" id="C0NQI4"/>
<dbReference type="InParanoid" id="C0NQI4"/>
<protein>
    <submittedName>
        <fullName evidence="2">Uncharacterized protein</fullName>
    </submittedName>
</protein>
<evidence type="ECO:0000256" key="1">
    <source>
        <dbReference type="SAM" id="MobiDB-lite"/>
    </source>
</evidence>
<accession>C0NQI4</accession>
<keyword evidence="3" id="KW-1185">Reference proteome</keyword>
<dbReference type="Proteomes" id="UP000001631">
    <property type="component" value="Unassembled WGS sequence"/>
</dbReference>
<dbReference type="HOGENOM" id="CLU_1730906_0_0_1"/>
<name>C0NQI4_AJECG</name>
<evidence type="ECO:0000313" key="2">
    <source>
        <dbReference type="EMBL" id="EEH06456.1"/>
    </source>
</evidence>